<dbReference type="GO" id="GO:0005925">
    <property type="term" value="C:focal adhesion"/>
    <property type="evidence" value="ECO:0007669"/>
    <property type="project" value="TreeGrafter"/>
</dbReference>
<evidence type="ECO:0000313" key="2">
    <source>
        <dbReference type="EMBL" id="KAJ3611211.1"/>
    </source>
</evidence>
<dbReference type="InterPro" id="IPR030072">
    <property type="entry name" value="XIRP1/XIRP2"/>
</dbReference>
<dbReference type="AlphaFoldDB" id="A0A9Q0EQ57"/>
<feature type="region of interest" description="Disordered" evidence="1">
    <location>
        <begin position="297"/>
        <end position="398"/>
    </location>
</feature>
<gene>
    <name evidence="2" type="ORF">NHX12_021227</name>
</gene>
<evidence type="ECO:0000256" key="1">
    <source>
        <dbReference type="SAM" id="MobiDB-lite"/>
    </source>
</evidence>
<dbReference type="PANTHER" id="PTHR22591">
    <property type="entry name" value="XIN"/>
    <property type="match status" value="1"/>
</dbReference>
<dbReference type="PANTHER" id="PTHR22591:SF2">
    <property type="entry name" value="XIN ACTIN-BINDING REPEAT-CONTAINING PROTEIN 1"/>
    <property type="match status" value="1"/>
</dbReference>
<name>A0A9Q0EQ57_9TELE</name>
<dbReference type="GO" id="GO:0007015">
    <property type="term" value="P:actin filament organization"/>
    <property type="evidence" value="ECO:0007669"/>
    <property type="project" value="TreeGrafter"/>
</dbReference>
<dbReference type="GO" id="GO:0051015">
    <property type="term" value="F:actin filament binding"/>
    <property type="evidence" value="ECO:0007669"/>
    <property type="project" value="TreeGrafter"/>
</dbReference>
<dbReference type="Proteomes" id="UP001148018">
    <property type="component" value="Unassembled WGS sequence"/>
</dbReference>
<feature type="compositionally biased region" description="Basic residues" evidence="1">
    <location>
        <begin position="382"/>
        <end position="391"/>
    </location>
</feature>
<dbReference type="EMBL" id="JANIIK010000037">
    <property type="protein sequence ID" value="KAJ3611211.1"/>
    <property type="molecule type" value="Genomic_DNA"/>
</dbReference>
<organism evidence="2 3">
    <name type="scientific">Muraenolepis orangiensis</name>
    <name type="common">Patagonian moray cod</name>
    <dbReference type="NCBI Taxonomy" id="630683"/>
    <lineage>
        <taxon>Eukaryota</taxon>
        <taxon>Metazoa</taxon>
        <taxon>Chordata</taxon>
        <taxon>Craniata</taxon>
        <taxon>Vertebrata</taxon>
        <taxon>Euteleostomi</taxon>
        <taxon>Actinopterygii</taxon>
        <taxon>Neopterygii</taxon>
        <taxon>Teleostei</taxon>
        <taxon>Neoteleostei</taxon>
        <taxon>Acanthomorphata</taxon>
        <taxon>Zeiogadaria</taxon>
        <taxon>Gadariae</taxon>
        <taxon>Gadiformes</taxon>
        <taxon>Muraenolepidoidei</taxon>
        <taxon>Muraenolepididae</taxon>
        <taxon>Muraenolepis</taxon>
    </lineage>
</organism>
<proteinExistence type="predicted"/>
<feature type="compositionally biased region" description="Polar residues" evidence="1">
    <location>
        <begin position="301"/>
        <end position="318"/>
    </location>
</feature>
<feature type="compositionally biased region" description="Polar residues" evidence="1">
    <location>
        <begin position="351"/>
        <end position="379"/>
    </location>
</feature>
<evidence type="ECO:0000313" key="3">
    <source>
        <dbReference type="Proteomes" id="UP001148018"/>
    </source>
</evidence>
<sequence length="398" mass="44202">MQSNNQVEMNEREVDDDKIDFHKSLKKFDQEIQVSVKTTPAKPKRLRANQNNGTTFKQTIRDVEPKQPLTPPPCSKLNNCNQIFDSKATSDWKQGNQVAMRERKFKKETEDERRLRLSVHMDEIVRGNITTAMEIFDHLRKQEELRDFLSTVEEIEQDTSEVDVGALRGIFENVPAWTVGVQHKKERAAKVDRPVERSLSINHDAGSVFSMAHVFGDLERASEEIMKLKDQTLARLLDIEDAIKKALYSVSTLKSDSDIAGLSGLFKESLGKKVHGSTTSGNIRKISIESTKIKTPHRCESITSTAGDTGASYDQNSEADGAHGNQRASPPCSPAFISIESAARKNDEPPAQTSGTSTHNPKNQDGLQTTTNLKNSSSAPHCKTKHPRKGVGKPSGSR</sequence>
<keyword evidence="3" id="KW-1185">Reference proteome</keyword>
<accession>A0A9Q0EQ57</accession>
<protein>
    <submittedName>
        <fullName evidence="2">Uncharacterized protein</fullName>
    </submittedName>
</protein>
<reference evidence="2" key="1">
    <citation type="submission" date="2022-07" db="EMBL/GenBank/DDBJ databases">
        <title>Chromosome-level genome of Muraenolepis orangiensis.</title>
        <authorList>
            <person name="Kim J."/>
        </authorList>
    </citation>
    <scope>NUCLEOTIDE SEQUENCE</scope>
    <source>
        <strain evidence="2">KU_S4_2022</strain>
        <tissue evidence="2">Muscle</tissue>
    </source>
</reference>
<comment type="caution">
    <text evidence="2">The sequence shown here is derived from an EMBL/GenBank/DDBJ whole genome shotgun (WGS) entry which is preliminary data.</text>
</comment>
<dbReference type="OrthoDB" id="8954572at2759"/>
<dbReference type="GO" id="GO:0001725">
    <property type="term" value="C:stress fiber"/>
    <property type="evidence" value="ECO:0007669"/>
    <property type="project" value="TreeGrafter"/>
</dbReference>